<evidence type="ECO:0000313" key="3">
    <source>
        <dbReference type="EMBL" id="KAE9543865.1"/>
    </source>
</evidence>
<dbReference type="AlphaFoldDB" id="A0A6G0U424"/>
<dbReference type="Proteomes" id="UP000475862">
    <property type="component" value="Unassembled WGS sequence"/>
</dbReference>
<organism evidence="3 4">
    <name type="scientific">Aphis glycines</name>
    <name type="common">Soybean aphid</name>
    <dbReference type="NCBI Taxonomy" id="307491"/>
    <lineage>
        <taxon>Eukaryota</taxon>
        <taxon>Metazoa</taxon>
        <taxon>Ecdysozoa</taxon>
        <taxon>Arthropoda</taxon>
        <taxon>Hexapoda</taxon>
        <taxon>Insecta</taxon>
        <taxon>Pterygota</taxon>
        <taxon>Neoptera</taxon>
        <taxon>Paraneoptera</taxon>
        <taxon>Hemiptera</taxon>
        <taxon>Sternorrhyncha</taxon>
        <taxon>Aphidomorpha</taxon>
        <taxon>Aphidoidea</taxon>
        <taxon>Aphididae</taxon>
        <taxon>Aphidini</taxon>
        <taxon>Aphis</taxon>
        <taxon>Aphis</taxon>
    </lineage>
</organism>
<dbReference type="EMBL" id="VYZN01000005">
    <property type="protein sequence ID" value="KAE9543865.1"/>
    <property type="molecule type" value="Genomic_DNA"/>
</dbReference>
<sequence length="699" mass="78098">MATLVEIDDSSSSNYDKLKDLCKENIIYFTNNERNGSTAIANAFEQLFENIGNIQPLVFKLCNVYHLYDFDPSMPGNGYQSYVSVVDLFIAHCIKICNQMAANRDSFFFRKTFYTKEIESCNQVMNTLVLCLENLCLLIGWSEPGMLFSGNDTAALELMMKIEPSKLCPFYGRCLAFQVNFNESLQPALKTIAIMMAAFSEVYYNENGMLARANTAWNCSKYMLNPELRARRIVNVIQYSSIEFYKAFLFLGETELLKSLPNLVSPTVAINRLIAIPSKPFLYLKPNGQLFEIQPPLCHIGPASLNARLIAKTKREGMLAENPGSGILPEPCENLIIHCHGGGFVSQSSSSHESYLRDWAVRLDIPILSIDYSLAPRAPYPRAMEELLFAYIWALTNAAYLGSTAKRVIMAGDSAGGNLSACVALKCIEMGFRIPDSLFLAYFPCAIAWSPTPARFLSLIDPLIPLGFMTNCLKAYACSPDIYQDSLYEYKLKNIAKPKDGTSEDFVENIESSEEALELIQNPNDDSQSVITPVEEVIMAAHERRQSRRFSTMLTETAENISSAITTTFITLTGGTAEEDISDSEDALNEVIEETPLPIDLPKLPEDPFLSPYFANDDIFKQLPPVHIVTVHMDPCLDDCVMFAKRLKELGKKVNMDILKGLPHGFLNLAITCKEAHEGSVLCAQRIADLFKEIEMCEC</sequence>
<dbReference type="GO" id="GO:0008203">
    <property type="term" value="P:cholesterol metabolic process"/>
    <property type="evidence" value="ECO:0007669"/>
    <property type="project" value="InterPro"/>
</dbReference>
<comment type="caution">
    <text evidence="3">The sequence shown here is derived from an EMBL/GenBank/DDBJ whole genome shotgun (WGS) entry which is preliminary data.</text>
</comment>
<dbReference type="Pfam" id="PF06350">
    <property type="entry name" value="HSL_N"/>
    <property type="match status" value="1"/>
</dbReference>
<gene>
    <name evidence="3" type="ORF">AGLY_001989</name>
</gene>
<feature type="domain" description="Hormone-sensitive lipase N-terminal" evidence="1">
    <location>
        <begin position="15"/>
        <end position="318"/>
    </location>
</feature>
<dbReference type="OrthoDB" id="408631at2759"/>
<feature type="domain" description="Alpha/beta hydrolase fold-3" evidence="2">
    <location>
        <begin position="605"/>
        <end position="667"/>
    </location>
</feature>
<dbReference type="GO" id="GO:0004771">
    <property type="term" value="F:sterol ester esterase activity"/>
    <property type="evidence" value="ECO:0007669"/>
    <property type="project" value="TreeGrafter"/>
</dbReference>
<protein>
    <recommendedName>
        <fullName evidence="5">Hormone-sensitive lipase</fullName>
    </recommendedName>
</protein>
<evidence type="ECO:0000313" key="4">
    <source>
        <dbReference type="Proteomes" id="UP000475862"/>
    </source>
</evidence>
<dbReference type="Gene3D" id="3.40.50.1820">
    <property type="entry name" value="alpha/beta hydrolase"/>
    <property type="match status" value="2"/>
</dbReference>
<dbReference type="GO" id="GO:0019433">
    <property type="term" value="P:triglyceride catabolic process"/>
    <property type="evidence" value="ECO:0007669"/>
    <property type="project" value="TreeGrafter"/>
</dbReference>
<dbReference type="InterPro" id="IPR013094">
    <property type="entry name" value="AB_hydrolase_3"/>
</dbReference>
<dbReference type="PANTHER" id="PTHR23025:SF3">
    <property type="entry name" value="HORMONE-SENSITIVE LIPASE"/>
    <property type="match status" value="1"/>
</dbReference>
<dbReference type="InterPro" id="IPR029058">
    <property type="entry name" value="AB_hydrolase_fold"/>
</dbReference>
<dbReference type="InterPro" id="IPR010468">
    <property type="entry name" value="HSL_N"/>
</dbReference>
<dbReference type="SUPFAM" id="SSF53474">
    <property type="entry name" value="alpha/beta-Hydrolases"/>
    <property type="match status" value="1"/>
</dbReference>
<dbReference type="GO" id="GO:0004806">
    <property type="term" value="F:triacylglycerol lipase activity"/>
    <property type="evidence" value="ECO:0007669"/>
    <property type="project" value="TreeGrafter"/>
</dbReference>
<name>A0A6G0U424_APHGL</name>
<reference evidence="3 4" key="1">
    <citation type="submission" date="2019-08" db="EMBL/GenBank/DDBJ databases">
        <title>The genome of the soybean aphid Biotype 1, its phylome, world population structure and adaptation to the North American continent.</title>
        <authorList>
            <person name="Giordano R."/>
            <person name="Donthu R.K."/>
            <person name="Hernandez A.G."/>
            <person name="Wright C.L."/>
            <person name="Zimin A.V."/>
        </authorList>
    </citation>
    <scope>NUCLEOTIDE SEQUENCE [LARGE SCALE GENOMIC DNA]</scope>
    <source>
        <tissue evidence="3">Whole aphids</tissue>
    </source>
</reference>
<dbReference type="GO" id="GO:0005829">
    <property type="term" value="C:cytosol"/>
    <property type="evidence" value="ECO:0007669"/>
    <property type="project" value="TreeGrafter"/>
</dbReference>
<dbReference type="Pfam" id="PF07859">
    <property type="entry name" value="Abhydrolase_3"/>
    <property type="match status" value="2"/>
</dbReference>
<dbReference type="PANTHER" id="PTHR23025">
    <property type="entry name" value="TRIACYLGLYCEROL LIPASE"/>
    <property type="match status" value="1"/>
</dbReference>
<proteinExistence type="predicted"/>
<evidence type="ECO:0000259" key="2">
    <source>
        <dbReference type="Pfam" id="PF07859"/>
    </source>
</evidence>
<keyword evidence="4" id="KW-1185">Reference proteome</keyword>
<accession>A0A6G0U424</accession>
<evidence type="ECO:0000259" key="1">
    <source>
        <dbReference type="Pfam" id="PF06350"/>
    </source>
</evidence>
<feature type="domain" description="Alpha/beta hydrolase fold-3" evidence="2">
    <location>
        <begin position="336"/>
        <end position="440"/>
    </location>
</feature>
<evidence type="ECO:0008006" key="5">
    <source>
        <dbReference type="Google" id="ProtNLM"/>
    </source>
</evidence>